<dbReference type="RefSeq" id="WP_205156030.1">
    <property type="nucleotide sequence ID" value="NZ_JACLYY010000007.1"/>
</dbReference>
<proteinExistence type="inferred from homology"/>
<evidence type="ECO:0000259" key="4">
    <source>
        <dbReference type="Pfam" id="PF08241"/>
    </source>
</evidence>
<evidence type="ECO:0000256" key="3">
    <source>
        <dbReference type="ARBA" id="ARBA00022679"/>
    </source>
</evidence>
<evidence type="ECO:0000256" key="1">
    <source>
        <dbReference type="ARBA" id="ARBA00008361"/>
    </source>
</evidence>
<dbReference type="Proteomes" id="UP000716906">
    <property type="component" value="Unassembled WGS sequence"/>
</dbReference>
<feature type="domain" description="Methyltransferase type 11" evidence="4">
    <location>
        <begin position="51"/>
        <end position="143"/>
    </location>
</feature>
<evidence type="ECO:0000256" key="2">
    <source>
        <dbReference type="ARBA" id="ARBA00022603"/>
    </source>
</evidence>
<name>A0ABS2E9B0_9FIRM</name>
<organism evidence="5 6">
    <name type="scientific">Faecalicatena fissicatena</name>
    <dbReference type="NCBI Taxonomy" id="290055"/>
    <lineage>
        <taxon>Bacteria</taxon>
        <taxon>Bacillati</taxon>
        <taxon>Bacillota</taxon>
        <taxon>Clostridia</taxon>
        <taxon>Lachnospirales</taxon>
        <taxon>Lachnospiraceae</taxon>
        <taxon>Faecalicatena</taxon>
    </lineage>
</organism>
<sequence length="278" mass="32655">MEIADRRIDGGKPFDWGRTSEDYAKYRDIYPPEFYRRILDRGLCRDGQRVLDLGTGTGVLPRNLYAYGARWTGVDISEEQIRQARLLSEDMDIRYLAASAEELDFPDRSFDVVTACQCFWYFDHGKLMPELCRLLEPGGRILILYMAWLPFEDRIAGESERLVLKYSPNWSGAKETMRPIRIPDVYKEKFELVYHEEFPLQVSFTRESWHGRMRACRGVGASLTEAEIALWEEEHRKLLEKIAPENFEIRHYGAVAELKKDRMDKKKVRPGRRKQYAD</sequence>
<dbReference type="InterPro" id="IPR013216">
    <property type="entry name" value="Methyltransf_11"/>
</dbReference>
<keyword evidence="3" id="KW-0808">Transferase</keyword>
<dbReference type="GO" id="GO:0008168">
    <property type="term" value="F:methyltransferase activity"/>
    <property type="evidence" value="ECO:0007669"/>
    <property type="project" value="UniProtKB-KW"/>
</dbReference>
<dbReference type="EMBL" id="JACLYY010000007">
    <property type="protein sequence ID" value="MBM6738208.1"/>
    <property type="molecule type" value="Genomic_DNA"/>
</dbReference>
<dbReference type="InterPro" id="IPR051052">
    <property type="entry name" value="Diverse_substrate_MTase"/>
</dbReference>
<dbReference type="Gene3D" id="3.40.50.150">
    <property type="entry name" value="Vaccinia Virus protein VP39"/>
    <property type="match status" value="1"/>
</dbReference>
<keyword evidence="6" id="KW-1185">Reference proteome</keyword>
<dbReference type="GO" id="GO:0032259">
    <property type="term" value="P:methylation"/>
    <property type="evidence" value="ECO:0007669"/>
    <property type="project" value="UniProtKB-KW"/>
</dbReference>
<evidence type="ECO:0000313" key="6">
    <source>
        <dbReference type="Proteomes" id="UP000716906"/>
    </source>
</evidence>
<accession>A0ABS2E9B0</accession>
<dbReference type="Pfam" id="PF08241">
    <property type="entry name" value="Methyltransf_11"/>
    <property type="match status" value="1"/>
</dbReference>
<protein>
    <submittedName>
        <fullName evidence="5">Class I SAM-dependent methyltransferase</fullName>
    </submittedName>
</protein>
<dbReference type="CDD" id="cd02440">
    <property type="entry name" value="AdoMet_MTases"/>
    <property type="match status" value="1"/>
</dbReference>
<comment type="caution">
    <text evidence="5">The sequence shown here is derived from an EMBL/GenBank/DDBJ whole genome shotgun (WGS) entry which is preliminary data.</text>
</comment>
<comment type="similarity">
    <text evidence="1">Belongs to the methyltransferase superfamily.</text>
</comment>
<dbReference type="InterPro" id="IPR029063">
    <property type="entry name" value="SAM-dependent_MTases_sf"/>
</dbReference>
<dbReference type="PANTHER" id="PTHR44942">
    <property type="entry name" value="METHYLTRANSF_11 DOMAIN-CONTAINING PROTEIN"/>
    <property type="match status" value="1"/>
</dbReference>
<dbReference type="PANTHER" id="PTHR44942:SF4">
    <property type="entry name" value="METHYLTRANSFERASE TYPE 11 DOMAIN-CONTAINING PROTEIN"/>
    <property type="match status" value="1"/>
</dbReference>
<evidence type="ECO:0000313" key="5">
    <source>
        <dbReference type="EMBL" id="MBM6738208.1"/>
    </source>
</evidence>
<keyword evidence="2 5" id="KW-0489">Methyltransferase</keyword>
<dbReference type="SUPFAM" id="SSF53335">
    <property type="entry name" value="S-adenosyl-L-methionine-dependent methyltransferases"/>
    <property type="match status" value="1"/>
</dbReference>
<gene>
    <name evidence="5" type="ORF">H7U36_08875</name>
</gene>
<reference evidence="5 6" key="1">
    <citation type="journal article" date="2021" name="Sci. Rep.">
        <title>The distribution of antibiotic resistance genes in chicken gut microbiota commensals.</title>
        <authorList>
            <person name="Juricova H."/>
            <person name="Matiasovicova J."/>
            <person name="Kubasova T."/>
            <person name="Cejkova D."/>
            <person name="Rychlik I."/>
        </authorList>
    </citation>
    <scope>NUCLEOTIDE SEQUENCE [LARGE SCALE GENOMIC DNA]</scope>
    <source>
        <strain evidence="5 6">An773</strain>
    </source>
</reference>